<keyword evidence="3 4" id="KW-0143">Chaperone</keyword>
<evidence type="ECO:0000256" key="2">
    <source>
        <dbReference type="ARBA" id="ARBA00009054"/>
    </source>
</evidence>
<dbReference type="FunFam" id="2.30.22.10:FF:000002">
    <property type="entry name" value="GrpE protein homolog"/>
    <property type="match status" value="1"/>
</dbReference>
<feature type="region of interest" description="Disordered" evidence="7">
    <location>
        <begin position="93"/>
        <end position="139"/>
    </location>
</feature>
<comment type="function">
    <text evidence="4">Essential component of the PAM complex, a complex required for the translocation of transit peptide-containing proteins from the inner membrane into the mitochondrial matrix in an ATP-dependent manner.</text>
</comment>
<accession>A0A2K1J7M9</accession>
<dbReference type="Gramene" id="Pp3c16_8190V3.2">
    <property type="protein sequence ID" value="Pp3c16_8190V3.2"/>
    <property type="gene ID" value="Pp3c16_8190"/>
</dbReference>
<dbReference type="KEGG" id="ppp:112293152"/>
<dbReference type="Proteomes" id="UP000006727">
    <property type="component" value="Chromosome 16"/>
</dbReference>
<evidence type="ECO:0000256" key="5">
    <source>
        <dbReference type="RuleBase" id="RU004478"/>
    </source>
</evidence>
<dbReference type="CDD" id="cd00446">
    <property type="entry name" value="GrpE"/>
    <property type="match status" value="1"/>
</dbReference>
<keyword evidence="4" id="KW-0496">Mitochondrion</keyword>
<dbReference type="PRINTS" id="PR00773">
    <property type="entry name" value="GRPEPROTEIN"/>
</dbReference>
<evidence type="ECO:0000313" key="10">
    <source>
        <dbReference type="Proteomes" id="UP000006727"/>
    </source>
</evidence>
<dbReference type="GO" id="GO:0001405">
    <property type="term" value="C:PAM complex, Tim23 associated import motor"/>
    <property type="evidence" value="ECO:0000318"/>
    <property type="project" value="GO_Central"/>
</dbReference>
<evidence type="ECO:0000256" key="1">
    <source>
        <dbReference type="ARBA" id="ARBA00004305"/>
    </source>
</evidence>
<evidence type="ECO:0000256" key="4">
    <source>
        <dbReference type="RuleBase" id="RU000640"/>
    </source>
</evidence>
<dbReference type="Pfam" id="PF01025">
    <property type="entry name" value="GrpE"/>
    <property type="match status" value="1"/>
</dbReference>
<name>A0A2K1J7M9_PHYPA</name>
<dbReference type="InterPro" id="IPR009012">
    <property type="entry name" value="GrpE_head"/>
</dbReference>
<dbReference type="EnsemblPlants" id="Pp3c16_8190V3.2">
    <property type="protein sequence ID" value="Pp3c16_8190V3.2"/>
    <property type="gene ID" value="Pp3c16_8190"/>
</dbReference>
<dbReference type="EnsemblPlants" id="Pp3c16_8190V3.1">
    <property type="protein sequence ID" value="Pp3c16_8190V3.1"/>
    <property type="gene ID" value="Pp3c16_8190"/>
</dbReference>
<reference evidence="8 10" key="1">
    <citation type="journal article" date="2008" name="Science">
        <title>The Physcomitrella genome reveals evolutionary insights into the conquest of land by plants.</title>
        <authorList>
            <person name="Rensing S."/>
            <person name="Lang D."/>
            <person name="Zimmer A."/>
            <person name="Terry A."/>
            <person name="Salamov A."/>
            <person name="Shapiro H."/>
            <person name="Nishiyama T."/>
            <person name="Perroud P.-F."/>
            <person name="Lindquist E."/>
            <person name="Kamisugi Y."/>
            <person name="Tanahashi T."/>
            <person name="Sakakibara K."/>
            <person name="Fujita T."/>
            <person name="Oishi K."/>
            <person name="Shin-I T."/>
            <person name="Kuroki Y."/>
            <person name="Toyoda A."/>
            <person name="Suzuki Y."/>
            <person name="Hashimoto A."/>
            <person name="Yamaguchi K."/>
            <person name="Sugano A."/>
            <person name="Kohara Y."/>
            <person name="Fujiyama A."/>
            <person name="Anterola A."/>
            <person name="Aoki S."/>
            <person name="Ashton N."/>
            <person name="Barbazuk W.B."/>
            <person name="Barker E."/>
            <person name="Bennetzen J."/>
            <person name="Bezanilla M."/>
            <person name="Blankenship R."/>
            <person name="Cho S.H."/>
            <person name="Dutcher S."/>
            <person name="Estelle M."/>
            <person name="Fawcett J.A."/>
            <person name="Gundlach H."/>
            <person name="Hanada K."/>
            <person name="Heyl A."/>
            <person name="Hicks K.A."/>
            <person name="Hugh J."/>
            <person name="Lohr M."/>
            <person name="Mayer K."/>
            <person name="Melkozernov A."/>
            <person name="Murata T."/>
            <person name="Nelson D."/>
            <person name="Pils B."/>
            <person name="Prigge M."/>
            <person name="Reiss B."/>
            <person name="Renner T."/>
            <person name="Rombauts S."/>
            <person name="Rushton P."/>
            <person name="Sanderfoot A."/>
            <person name="Schween G."/>
            <person name="Shiu S.-H."/>
            <person name="Stueber K."/>
            <person name="Theodoulou F.L."/>
            <person name="Tu H."/>
            <person name="Van de Peer Y."/>
            <person name="Verrier P.J."/>
            <person name="Waters E."/>
            <person name="Wood A."/>
            <person name="Yang L."/>
            <person name="Cove D."/>
            <person name="Cuming A."/>
            <person name="Hasebe M."/>
            <person name="Lucas S."/>
            <person name="Mishler D.B."/>
            <person name="Reski R."/>
            <person name="Grigoriev I."/>
            <person name="Quatrano R.S."/>
            <person name="Boore J.L."/>
        </authorList>
    </citation>
    <scope>NUCLEOTIDE SEQUENCE [LARGE SCALE GENOMIC DNA]</scope>
    <source>
        <strain evidence="9 10">cv. Gransden 2004</strain>
    </source>
</reference>
<feature type="coiled-coil region" evidence="6">
    <location>
        <begin position="178"/>
        <end position="205"/>
    </location>
</feature>
<organism evidence="8">
    <name type="scientific">Physcomitrium patens</name>
    <name type="common">Spreading-leaved earth moss</name>
    <name type="synonym">Physcomitrella patens</name>
    <dbReference type="NCBI Taxonomy" id="3218"/>
    <lineage>
        <taxon>Eukaryota</taxon>
        <taxon>Viridiplantae</taxon>
        <taxon>Streptophyta</taxon>
        <taxon>Embryophyta</taxon>
        <taxon>Bryophyta</taxon>
        <taxon>Bryophytina</taxon>
        <taxon>Bryopsida</taxon>
        <taxon>Funariidae</taxon>
        <taxon>Funariales</taxon>
        <taxon>Funariaceae</taxon>
        <taxon>Physcomitrium</taxon>
    </lineage>
</organism>
<dbReference type="GO" id="GO:0042803">
    <property type="term" value="F:protein homodimerization activity"/>
    <property type="evidence" value="ECO:0007669"/>
    <property type="project" value="InterPro"/>
</dbReference>
<dbReference type="EMBL" id="ABEU02000016">
    <property type="protein sequence ID" value="PNR37540.1"/>
    <property type="molecule type" value="Genomic_DNA"/>
</dbReference>
<dbReference type="Gramene" id="Pp3c16_8190V3.1">
    <property type="protein sequence ID" value="Pp3c16_8190V3.1"/>
    <property type="gene ID" value="Pp3c16_8190"/>
</dbReference>
<dbReference type="GO" id="GO:0051082">
    <property type="term" value="F:unfolded protein binding"/>
    <property type="evidence" value="ECO:0000318"/>
    <property type="project" value="GO_Central"/>
</dbReference>
<keyword evidence="10" id="KW-1185">Reference proteome</keyword>
<dbReference type="PROSITE" id="PS01071">
    <property type="entry name" value="GRPE"/>
    <property type="match status" value="1"/>
</dbReference>
<reference evidence="8 10" key="2">
    <citation type="journal article" date="2018" name="Plant J.">
        <title>The Physcomitrella patens chromosome-scale assembly reveals moss genome structure and evolution.</title>
        <authorList>
            <person name="Lang D."/>
            <person name="Ullrich K.K."/>
            <person name="Murat F."/>
            <person name="Fuchs J."/>
            <person name="Jenkins J."/>
            <person name="Haas F.B."/>
            <person name="Piednoel M."/>
            <person name="Gundlach H."/>
            <person name="Van Bel M."/>
            <person name="Meyberg R."/>
            <person name="Vives C."/>
            <person name="Morata J."/>
            <person name="Symeonidi A."/>
            <person name="Hiss M."/>
            <person name="Muchero W."/>
            <person name="Kamisugi Y."/>
            <person name="Saleh O."/>
            <person name="Blanc G."/>
            <person name="Decker E.L."/>
            <person name="van Gessel N."/>
            <person name="Grimwood J."/>
            <person name="Hayes R.D."/>
            <person name="Graham S.W."/>
            <person name="Gunter L.E."/>
            <person name="McDaniel S.F."/>
            <person name="Hoernstein S.N.W."/>
            <person name="Larsson A."/>
            <person name="Li F.W."/>
            <person name="Perroud P.F."/>
            <person name="Phillips J."/>
            <person name="Ranjan P."/>
            <person name="Rokshar D.S."/>
            <person name="Rothfels C.J."/>
            <person name="Schneider L."/>
            <person name="Shu S."/>
            <person name="Stevenson D.W."/>
            <person name="Thummler F."/>
            <person name="Tillich M."/>
            <person name="Villarreal Aguilar J.C."/>
            <person name="Widiez T."/>
            <person name="Wong G.K."/>
            <person name="Wymore A."/>
            <person name="Zhang Y."/>
            <person name="Zimmer A.D."/>
            <person name="Quatrano R.S."/>
            <person name="Mayer K.F.X."/>
            <person name="Goodstein D."/>
            <person name="Casacuberta J.M."/>
            <person name="Vandepoele K."/>
            <person name="Reski R."/>
            <person name="Cuming A.C."/>
            <person name="Tuskan G.A."/>
            <person name="Maumus F."/>
            <person name="Salse J."/>
            <person name="Schmutz J."/>
            <person name="Rensing S.A."/>
        </authorList>
    </citation>
    <scope>NUCLEOTIDE SEQUENCE [LARGE SCALE GENOMIC DNA]</scope>
    <source>
        <strain evidence="9 10">cv. Gransden 2004</strain>
    </source>
</reference>
<dbReference type="GO" id="GO:0030150">
    <property type="term" value="P:protein import into mitochondrial matrix"/>
    <property type="evidence" value="ECO:0000318"/>
    <property type="project" value="GO_Central"/>
</dbReference>
<dbReference type="RefSeq" id="XP_024398069.1">
    <property type="nucleotide sequence ID" value="XM_024542301.2"/>
</dbReference>
<proteinExistence type="inferred from homology"/>
<dbReference type="SUPFAM" id="SSF58014">
    <property type="entry name" value="Coiled-coil domain of nucleotide exchange factor GrpE"/>
    <property type="match status" value="1"/>
</dbReference>
<evidence type="ECO:0000256" key="7">
    <source>
        <dbReference type="SAM" id="MobiDB-lite"/>
    </source>
</evidence>
<dbReference type="PANTHER" id="PTHR21237">
    <property type="entry name" value="GRPE PROTEIN"/>
    <property type="match status" value="1"/>
</dbReference>
<dbReference type="GO" id="GO:0006457">
    <property type="term" value="P:protein folding"/>
    <property type="evidence" value="ECO:0007669"/>
    <property type="project" value="InterPro"/>
</dbReference>
<feature type="compositionally biased region" description="Low complexity" evidence="7">
    <location>
        <begin position="109"/>
        <end position="118"/>
    </location>
</feature>
<dbReference type="GeneID" id="112293152"/>
<dbReference type="STRING" id="3218.A0A2K1J7M9"/>
<gene>
    <name evidence="9" type="primary">LOC112293152</name>
    <name evidence="8" type="ORF">PHYPA_020649</name>
</gene>
<dbReference type="GO" id="GO:0051087">
    <property type="term" value="F:protein-folding chaperone binding"/>
    <property type="evidence" value="ECO:0007669"/>
    <property type="project" value="InterPro"/>
</dbReference>
<comment type="subcellular location">
    <subcellularLocation>
        <location evidence="1 4">Mitochondrion matrix</location>
    </subcellularLocation>
</comment>
<dbReference type="InterPro" id="IPR013805">
    <property type="entry name" value="GrpE_CC"/>
</dbReference>
<keyword evidence="6" id="KW-0175">Coiled coil</keyword>
<evidence type="ECO:0000313" key="8">
    <source>
        <dbReference type="EMBL" id="PNR37540.1"/>
    </source>
</evidence>
<dbReference type="Gene3D" id="2.30.22.10">
    <property type="entry name" value="Head domain of nucleotide exchange factor GrpE"/>
    <property type="match status" value="1"/>
</dbReference>
<comment type="similarity">
    <text evidence="2 5">Belongs to the GrpE family.</text>
</comment>
<dbReference type="PaxDb" id="3218-PP1S194_155V6.1"/>
<evidence type="ECO:0000256" key="3">
    <source>
        <dbReference type="ARBA" id="ARBA00023186"/>
    </source>
</evidence>
<dbReference type="SUPFAM" id="SSF51064">
    <property type="entry name" value="Head domain of nucleotide exchange factor GrpE"/>
    <property type="match status" value="1"/>
</dbReference>
<dbReference type="AlphaFoldDB" id="A0A2K1J7M9"/>
<dbReference type="PANTHER" id="PTHR21237:SF23">
    <property type="entry name" value="GRPE PROTEIN HOMOLOG, MITOCHONDRIAL"/>
    <property type="match status" value="1"/>
</dbReference>
<protein>
    <recommendedName>
        <fullName evidence="4">GrpE protein homolog</fullName>
    </recommendedName>
</protein>
<sequence>MSNAQRSMHYARALLRAFKKEPSRVARGAVRETAPAKPMRECSRPSALQSLRDSDLHLMNSFQKFRWASAASPVSHAAPSFESCPSLYSASFSSATSPEVSGKPGAVGGSTTDAAAASSEEKVEPIQPCIGDDKGGTGVEQDVKTDKDLAKENEDLLGLLGEREALLEEKDRALTQTKDKLLRSYAEMENLIDRTRREAESTRKYSIQDFAQSLLDVADNLGRALETVRKSVSADDAEINAKLLVSLLEGVEMTDKQLMKVFEKHGLTRFNPEGIVFDPNEHQAVFEVEDANKTPGTVAVVLKTGYKLHDRVIRPAVVGVVKENSE</sequence>
<dbReference type="InterPro" id="IPR000740">
    <property type="entry name" value="GrpE"/>
</dbReference>
<evidence type="ECO:0000313" key="9">
    <source>
        <dbReference type="EnsemblPlants" id="Pp3c16_8190V3.1"/>
    </source>
</evidence>
<evidence type="ECO:0000256" key="6">
    <source>
        <dbReference type="SAM" id="Coils"/>
    </source>
</evidence>
<dbReference type="Gene3D" id="3.90.20.20">
    <property type="match status" value="1"/>
</dbReference>
<dbReference type="OrthoDB" id="201635at2759"/>
<dbReference type="HAMAP" id="MF_01151">
    <property type="entry name" value="GrpE"/>
    <property type="match status" value="1"/>
</dbReference>
<reference evidence="9" key="3">
    <citation type="submission" date="2020-12" db="UniProtKB">
        <authorList>
            <consortium name="EnsemblPlants"/>
        </authorList>
    </citation>
    <scope>IDENTIFICATION</scope>
</reference>
<dbReference type="GO" id="GO:0000774">
    <property type="term" value="F:adenyl-nucleotide exchange factor activity"/>
    <property type="evidence" value="ECO:0000318"/>
    <property type="project" value="GO_Central"/>
</dbReference>
<dbReference type="OMA" id="VERCHRK"/>